<gene>
    <name evidence="1" type="ORF">J2Z19_003760</name>
</gene>
<proteinExistence type="predicted"/>
<protein>
    <submittedName>
        <fullName evidence="1">Peptidoglycan hydrolase-like protein with peptidoglycan-binding domain</fullName>
    </submittedName>
</protein>
<organism evidence="1 2">
    <name type="scientific">Ensifer adhaerens</name>
    <name type="common">Sinorhizobium morelense</name>
    <dbReference type="NCBI Taxonomy" id="106592"/>
    <lineage>
        <taxon>Bacteria</taxon>
        <taxon>Pseudomonadati</taxon>
        <taxon>Pseudomonadota</taxon>
        <taxon>Alphaproteobacteria</taxon>
        <taxon>Hyphomicrobiales</taxon>
        <taxon>Rhizobiaceae</taxon>
        <taxon>Sinorhizobium/Ensifer group</taxon>
        <taxon>Ensifer</taxon>
    </lineage>
</organism>
<dbReference type="Proteomes" id="UP000823773">
    <property type="component" value="Unassembled WGS sequence"/>
</dbReference>
<keyword evidence="2" id="KW-1185">Reference proteome</keyword>
<evidence type="ECO:0000313" key="1">
    <source>
        <dbReference type="EMBL" id="MBP1874036.1"/>
    </source>
</evidence>
<sequence>MAITKGVIDGKIGPQSKVALAKMQEDYGLKVTGTITPQVLNALNITAN</sequence>
<evidence type="ECO:0000313" key="2">
    <source>
        <dbReference type="Proteomes" id="UP000823773"/>
    </source>
</evidence>
<name>A0ACC5SYQ4_ENSAD</name>
<accession>A0ACC5SYQ4</accession>
<comment type="caution">
    <text evidence="1">The sequence shown here is derived from an EMBL/GenBank/DDBJ whole genome shotgun (WGS) entry which is preliminary data.</text>
</comment>
<reference evidence="1" key="1">
    <citation type="submission" date="2021-03" db="EMBL/GenBank/DDBJ databases">
        <title>Genomic Encyclopedia of Type Strains, Phase IV (KMG-IV): sequencing the most valuable type-strain genomes for metagenomic binning, comparative biology and taxonomic classification.</title>
        <authorList>
            <person name="Goeker M."/>
        </authorList>
    </citation>
    <scope>NUCLEOTIDE SEQUENCE</scope>
    <source>
        <strain evidence="1">DSM 18131</strain>
    </source>
</reference>
<dbReference type="EMBL" id="JAGGJR010000006">
    <property type="protein sequence ID" value="MBP1874036.1"/>
    <property type="molecule type" value="Genomic_DNA"/>
</dbReference>